<dbReference type="Gene3D" id="3.80.10.10">
    <property type="entry name" value="Ribonuclease Inhibitor"/>
    <property type="match status" value="3"/>
</dbReference>
<accession>A0A8S4NW14</accession>
<dbReference type="GO" id="GO:0019005">
    <property type="term" value="C:SCF ubiquitin ligase complex"/>
    <property type="evidence" value="ECO:0007669"/>
    <property type="project" value="TreeGrafter"/>
</dbReference>
<proteinExistence type="predicted"/>
<keyword evidence="3" id="KW-1185">Reference proteome</keyword>
<sequence length="540" mass="59804">MVKTLQDMCIGCIGGNLHRINRVGSYIPTVHKELLIERLANHDMLTLEYLPTVTYNLFSQTLRNIKFYKCSQITDHVLKALYDSGCMLHSITIHGCENVTDAGIMHVTTEQVDLEEVHLKKLVNISNKAFTQLKSPNLIELDLRGCSNITTEGVKMAVINNPSIKVINLAECPKLTLSVFSIVAEALNENLESLDILDIMNDDSLCAIAKYCPNLTRLNLHGSNRVTQESILKLSQSCTKLQELDLSYVSQLSNRPDSESLWTLPTSLTQLSLCGILLDDRDLFVECVIRLTSLKGIKLSGVSALCDDTLSKILSKIGSNLEILDLGCSITNNITDEGLKSVNKYCDNLESLVINLLTTITGVTLIPMFQDTTRASNFKSLYLSCRKLSVEVLYAVASGCHNIELLDLSGLDIVEDTLLVDLAENCTKLKKIFLKACRQITDVGVCELSRCCPLKAVNISGCSNLTDKSIFALANSCHYLEYVTLNGCAKISPVAVRYLLDCCLERVKIMHRVPNAYPDQLMAKNLDTGEFCRVDLMNVT</sequence>
<dbReference type="AlphaFoldDB" id="A0A8S4NW14"/>
<dbReference type="PANTHER" id="PTHR13318">
    <property type="entry name" value="PARTNER OF PAIRED, ISOFORM B-RELATED"/>
    <property type="match status" value="1"/>
</dbReference>
<dbReference type="InterPro" id="IPR057207">
    <property type="entry name" value="FBXL15_LRR"/>
</dbReference>
<feature type="domain" description="F-box/LRR-repeat protein 15-like leucin rich repeat" evidence="1">
    <location>
        <begin position="69"/>
        <end position="255"/>
    </location>
</feature>
<organism evidence="2 3">
    <name type="scientific">Owenia fusiformis</name>
    <name type="common">Polychaete worm</name>
    <dbReference type="NCBI Taxonomy" id="6347"/>
    <lineage>
        <taxon>Eukaryota</taxon>
        <taxon>Metazoa</taxon>
        <taxon>Spiralia</taxon>
        <taxon>Lophotrochozoa</taxon>
        <taxon>Annelida</taxon>
        <taxon>Polychaeta</taxon>
        <taxon>Sedentaria</taxon>
        <taxon>Canalipalpata</taxon>
        <taxon>Sabellida</taxon>
        <taxon>Oweniida</taxon>
        <taxon>Oweniidae</taxon>
        <taxon>Owenia</taxon>
    </lineage>
</organism>
<dbReference type="Proteomes" id="UP000749559">
    <property type="component" value="Unassembled WGS sequence"/>
</dbReference>
<dbReference type="OrthoDB" id="27842at2759"/>
<dbReference type="GO" id="GO:0031146">
    <property type="term" value="P:SCF-dependent proteasomal ubiquitin-dependent protein catabolic process"/>
    <property type="evidence" value="ECO:0007669"/>
    <property type="project" value="TreeGrafter"/>
</dbReference>
<gene>
    <name evidence="2" type="ORF">OFUS_LOCUS11272</name>
</gene>
<evidence type="ECO:0000313" key="2">
    <source>
        <dbReference type="EMBL" id="CAH1785172.1"/>
    </source>
</evidence>
<dbReference type="SMART" id="SM00367">
    <property type="entry name" value="LRR_CC"/>
    <property type="match status" value="10"/>
</dbReference>
<evidence type="ECO:0000313" key="3">
    <source>
        <dbReference type="Proteomes" id="UP000749559"/>
    </source>
</evidence>
<reference evidence="2" key="1">
    <citation type="submission" date="2022-03" db="EMBL/GenBank/DDBJ databases">
        <authorList>
            <person name="Martin C."/>
        </authorList>
    </citation>
    <scope>NUCLEOTIDE SEQUENCE</scope>
</reference>
<name>A0A8S4NW14_OWEFU</name>
<dbReference type="InterPro" id="IPR006553">
    <property type="entry name" value="Leu-rich_rpt_Cys-con_subtyp"/>
</dbReference>
<dbReference type="InterPro" id="IPR032675">
    <property type="entry name" value="LRR_dom_sf"/>
</dbReference>
<evidence type="ECO:0000259" key="1">
    <source>
        <dbReference type="Pfam" id="PF25372"/>
    </source>
</evidence>
<dbReference type="PANTHER" id="PTHR13318:SF190">
    <property type="entry name" value="PARTNER OF PAIRED, ISOFORM B"/>
    <property type="match status" value="1"/>
</dbReference>
<dbReference type="SUPFAM" id="SSF52047">
    <property type="entry name" value="RNI-like"/>
    <property type="match status" value="2"/>
</dbReference>
<feature type="domain" description="F-box/LRR-repeat protein 15-like leucin rich repeat" evidence="1">
    <location>
        <begin position="425"/>
        <end position="500"/>
    </location>
</feature>
<dbReference type="EMBL" id="CAIIXF020000005">
    <property type="protein sequence ID" value="CAH1785172.1"/>
    <property type="molecule type" value="Genomic_DNA"/>
</dbReference>
<protein>
    <recommendedName>
        <fullName evidence="1">F-box/LRR-repeat protein 15-like leucin rich repeat domain-containing protein</fullName>
    </recommendedName>
</protein>
<comment type="caution">
    <text evidence="2">The sequence shown here is derived from an EMBL/GenBank/DDBJ whole genome shotgun (WGS) entry which is preliminary data.</text>
</comment>
<dbReference type="Pfam" id="PF25372">
    <property type="entry name" value="DUF7885"/>
    <property type="match status" value="2"/>
</dbReference>